<feature type="compositionally biased region" description="Acidic residues" evidence="10">
    <location>
        <begin position="1096"/>
        <end position="1107"/>
    </location>
</feature>
<organism evidence="13 14">
    <name type="scientific">Dissostichus mawsoni</name>
    <name type="common">Antarctic cod</name>
    <dbReference type="NCBI Taxonomy" id="36200"/>
    <lineage>
        <taxon>Eukaryota</taxon>
        <taxon>Metazoa</taxon>
        <taxon>Chordata</taxon>
        <taxon>Craniata</taxon>
        <taxon>Vertebrata</taxon>
        <taxon>Euteleostomi</taxon>
        <taxon>Actinopterygii</taxon>
        <taxon>Neopterygii</taxon>
        <taxon>Teleostei</taxon>
        <taxon>Neoteleostei</taxon>
        <taxon>Acanthomorphata</taxon>
        <taxon>Eupercaria</taxon>
        <taxon>Perciformes</taxon>
        <taxon>Notothenioidei</taxon>
        <taxon>Nototheniidae</taxon>
        <taxon>Dissostichus</taxon>
    </lineage>
</organism>
<feature type="domain" description="Protein kinase" evidence="11">
    <location>
        <begin position="834"/>
        <end position="1125"/>
    </location>
</feature>
<dbReference type="PANTHER" id="PTHR24346">
    <property type="entry name" value="MAP/MICROTUBULE AFFINITY-REGULATING KINASE"/>
    <property type="match status" value="1"/>
</dbReference>
<dbReference type="GO" id="GO:0005829">
    <property type="term" value="C:cytosol"/>
    <property type="evidence" value="ECO:0007669"/>
    <property type="project" value="TreeGrafter"/>
</dbReference>
<dbReference type="GO" id="GO:0045719">
    <property type="term" value="P:negative regulation of glycogen biosynthetic process"/>
    <property type="evidence" value="ECO:0007669"/>
    <property type="project" value="TreeGrafter"/>
</dbReference>
<evidence type="ECO:0000256" key="10">
    <source>
        <dbReference type="SAM" id="MobiDB-lite"/>
    </source>
</evidence>
<feature type="compositionally biased region" description="Polar residues" evidence="10">
    <location>
        <begin position="712"/>
        <end position="726"/>
    </location>
</feature>
<feature type="region of interest" description="Disordered" evidence="10">
    <location>
        <begin position="1088"/>
        <end position="1109"/>
    </location>
</feature>
<dbReference type="Pfam" id="PF00069">
    <property type="entry name" value="Pkinase"/>
    <property type="match status" value="1"/>
</dbReference>
<keyword evidence="2" id="KW-0723">Serine/threonine-protein kinase</keyword>
<comment type="catalytic activity">
    <reaction evidence="7">
        <text>L-threonyl-[protein] + ATP = O-phospho-L-threonyl-[protein] + ADP + H(+)</text>
        <dbReference type="Rhea" id="RHEA:46608"/>
        <dbReference type="Rhea" id="RHEA-COMP:11060"/>
        <dbReference type="Rhea" id="RHEA-COMP:11605"/>
        <dbReference type="ChEBI" id="CHEBI:15378"/>
        <dbReference type="ChEBI" id="CHEBI:30013"/>
        <dbReference type="ChEBI" id="CHEBI:30616"/>
        <dbReference type="ChEBI" id="CHEBI:61977"/>
        <dbReference type="ChEBI" id="CHEBI:456216"/>
        <dbReference type="EC" id="2.7.11.1"/>
    </reaction>
</comment>
<keyword evidence="14" id="KW-1185">Reference proteome</keyword>
<feature type="compositionally biased region" description="Low complexity" evidence="10">
    <location>
        <begin position="301"/>
        <end position="314"/>
    </location>
</feature>
<dbReference type="PANTHER" id="PTHR24346:SF51">
    <property type="entry name" value="PAS DOMAIN-CONTAINING SERINE_THREONINE-PROTEIN KINASE"/>
    <property type="match status" value="1"/>
</dbReference>
<dbReference type="EC" id="2.7.11.1" evidence="1"/>
<comment type="catalytic activity">
    <reaction evidence="8">
        <text>L-seryl-[protein] + ATP = O-phospho-L-seryl-[protein] + ADP + H(+)</text>
        <dbReference type="Rhea" id="RHEA:17989"/>
        <dbReference type="Rhea" id="RHEA-COMP:9863"/>
        <dbReference type="Rhea" id="RHEA-COMP:11604"/>
        <dbReference type="ChEBI" id="CHEBI:15378"/>
        <dbReference type="ChEBI" id="CHEBI:29999"/>
        <dbReference type="ChEBI" id="CHEBI:30616"/>
        <dbReference type="ChEBI" id="CHEBI:83421"/>
        <dbReference type="ChEBI" id="CHEBI:456216"/>
        <dbReference type="EC" id="2.7.11.1"/>
    </reaction>
</comment>
<feature type="region of interest" description="Disordered" evidence="10">
    <location>
        <begin position="278"/>
        <end position="314"/>
    </location>
</feature>
<protein>
    <recommendedName>
        <fullName evidence="1">non-specific serine/threonine protein kinase</fullName>
        <ecNumber evidence="1">2.7.11.1</ecNumber>
    </recommendedName>
</protein>
<dbReference type="PROSITE" id="PS50011">
    <property type="entry name" value="PROTEIN_KINASE_DOM"/>
    <property type="match status" value="1"/>
</dbReference>
<evidence type="ECO:0000256" key="4">
    <source>
        <dbReference type="ARBA" id="ARBA00022741"/>
    </source>
</evidence>
<proteinExistence type="predicted"/>
<dbReference type="InterPro" id="IPR000014">
    <property type="entry name" value="PAS"/>
</dbReference>
<feature type="compositionally biased region" description="Polar residues" evidence="10">
    <location>
        <begin position="278"/>
        <end position="299"/>
    </location>
</feature>
<dbReference type="Gene3D" id="1.10.510.10">
    <property type="entry name" value="Transferase(Phosphotransferase) domain 1"/>
    <property type="match status" value="1"/>
</dbReference>
<dbReference type="Proteomes" id="UP000518266">
    <property type="component" value="Unassembled WGS sequence"/>
</dbReference>
<dbReference type="OrthoDB" id="10252171at2759"/>
<name>A0A7J5ZB23_DISMA</name>
<dbReference type="GO" id="GO:0005634">
    <property type="term" value="C:nucleus"/>
    <property type="evidence" value="ECO:0007669"/>
    <property type="project" value="TreeGrafter"/>
</dbReference>
<dbReference type="Gene3D" id="3.30.200.20">
    <property type="entry name" value="Phosphorylase Kinase, domain 1"/>
    <property type="match status" value="1"/>
</dbReference>
<dbReference type="GO" id="GO:0005524">
    <property type="term" value="F:ATP binding"/>
    <property type="evidence" value="ECO:0007669"/>
    <property type="project" value="UniProtKB-UniRule"/>
</dbReference>
<dbReference type="SUPFAM" id="SSF56112">
    <property type="entry name" value="Protein kinase-like (PK-like)"/>
    <property type="match status" value="1"/>
</dbReference>
<feature type="binding site" evidence="9">
    <location>
        <position position="863"/>
    </location>
    <ligand>
        <name>ATP</name>
        <dbReference type="ChEBI" id="CHEBI:30616"/>
    </ligand>
</feature>
<dbReference type="PROSITE" id="PS50112">
    <property type="entry name" value="PAS"/>
    <property type="match status" value="1"/>
</dbReference>
<dbReference type="SMART" id="SM00220">
    <property type="entry name" value="S_TKc"/>
    <property type="match status" value="1"/>
</dbReference>
<evidence type="ECO:0000256" key="8">
    <source>
        <dbReference type="ARBA" id="ARBA00048679"/>
    </source>
</evidence>
<dbReference type="Gene3D" id="3.30.450.20">
    <property type="entry name" value="PAS domain"/>
    <property type="match status" value="1"/>
</dbReference>
<evidence type="ECO:0000259" key="12">
    <source>
        <dbReference type="PROSITE" id="PS50112"/>
    </source>
</evidence>
<keyword evidence="6 9" id="KW-0067">ATP-binding</keyword>
<sequence>MSSEARFGGSHSSRAKGETICVVPALYSGLLEDDFDLNKSYPCSQRPMYKKNLWALHRRNDRGSLIGENVDVCTSVATRNLQISSLHPGSQVSAVSLPHPATVSETEENLFSQLISEDFGLSESPSAINPHKILSANEQACKMFECLTNEVIGKKLSCMLKKTSQVLEEALEEDFVLVDGTVAAVSGKLGSILTCDLAFAHLHGYHHPDELKGVSVKELIPSLQIPLHSNALPKMLRVQKVCGKSRGGASVPLCVKLQGAVACGRPKNNGTGFTCPTESLKRSNTPDNQPLSSLNSSVCKSEGSNPEEPSSEGPALEYSGTVWAFAPLSGLLLLRPDGSIYSIHNHLALRLFGYDKDELMGKSVTFLMPGFYGWMSDSDRKAISFSDSQAEADKNPSSLVAGDMAMVHQAVLERTSSGRGRIFTGTDCRLEKPGNTLSTLSPPAVTSTRVLMADDTTELMEEAAQVALCTSQQDSKDTTQALLKTFALVEPPEEETYFLVPTEPPHREQPHSSEVQKNNHPVVKGPNSQSGHAVCRVDDPSPDVGKDPRSCASVLQDSSFEVISLESRSSSGFCEKFAGHCGSDPGPAEDSRSAHIVDSASCFLDLNSSGDLVTRALADLDLSASVELLGGGGYNDDNQHSMISCDTAELLRTPSPCVVESDREEEPGNADVEARNASTEREEHNQGEQDQWGALSLIQREKGQEFCMPMSGGTQSMADIPSTSTPKKQKGNRHTVSSDTTQIVEGRYEGCAYHRDGTRVDVQCDVYRTDLPDGSSMFCVWMRRPGLTGTLMQTDRSRHNQSGASLGERIGEVLHTTMDLDQSRACDGQFEEVYQPLKAVGKGAFGFVWKAIRRCDGLEVIVKFISKTRIVRDCWVDDPMLGRVSQEIAILTRVQHHNIVKVLEVFENGSYFQMVMEKHGDGLDLFEFIDMQPRLDEPLASYIFSRSKNILHRDIKDENIIIDKCFHIRLIDFGSAAMMAPRKLFYNFCGTLEYCSPEVLQGHPYEGPELEMWSLGVLLYTLLFSENPFCELHDVLCGLLHPDPAQRMTLDQLLLQAWISQPISMAEYSWTEVVPESQSYSFVGQGLFPDGHDETLPDDEEEEDEDDRLSMVALETELQKYLHED</sequence>
<dbReference type="EMBL" id="JAAKFY010000004">
    <property type="protein sequence ID" value="KAF3858351.1"/>
    <property type="molecule type" value="Genomic_DNA"/>
</dbReference>
<evidence type="ECO:0000313" key="13">
    <source>
        <dbReference type="EMBL" id="KAF3858351.1"/>
    </source>
</evidence>
<reference evidence="13 14" key="1">
    <citation type="submission" date="2020-03" db="EMBL/GenBank/DDBJ databases">
        <title>Dissostichus mawsoni Genome sequencing and assembly.</title>
        <authorList>
            <person name="Park H."/>
        </authorList>
    </citation>
    <scope>NUCLEOTIDE SEQUENCE [LARGE SCALE GENOMIC DNA]</scope>
    <source>
        <strain evidence="13">DM0001</strain>
        <tissue evidence="13">Muscle</tissue>
    </source>
</reference>
<evidence type="ECO:0000256" key="3">
    <source>
        <dbReference type="ARBA" id="ARBA00022679"/>
    </source>
</evidence>
<keyword evidence="3" id="KW-0808">Transferase</keyword>
<dbReference type="InterPro" id="IPR000719">
    <property type="entry name" value="Prot_kinase_dom"/>
</dbReference>
<gene>
    <name evidence="13" type="ORF">F7725_011552</name>
</gene>
<evidence type="ECO:0000259" key="11">
    <source>
        <dbReference type="PROSITE" id="PS50011"/>
    </source>
</evidence>
<dbReference type="InterPro" id="IPR017441">
    <property type="entry name" value="Protein_kinase_ATP_BS"/>
</dbReference>
<feature type="region of interest" description="Disordered" evidence="10">
    <location>
        <begin position="711"/>
        <end position="739"/>
    </location>
</feature>
<comment type="caution">
    <text evidence="13">The sequence shown here is derived from an EMBL/GenBank/DDBJ whole genome shotgun (WGS) entry which is preliminary data.</text>
</comment>
<dbReference type="FunFam" id="3.30.200.20:FF:000346">
    <property type="entry name" value="PAS domain-containing serine/threonine-protein kinase"/>
    <property type="match status" value="1"/>
</dbReference>
<evidence type="ECO:0000256" key="9">
    <source>
        <dbReference type="PROSITE-ProRule" id="PRU10141"/>
    </source>
</evidence>
<dbReference type="PROSITE" id="PS00108">
    <property type="entry name" value="PROTEIN_KINASE_ST"/>
    <property type="match status" value="1"/>
</dbReference>
<feature type="compositionally biased region" description="Basic and acidic residues" evidence="10">
    <location>
        <begin position="672"/>
        <end position="687"/>
    </location>
</feature>
<dbReference type="GO" id="GO:0004674">
    <property type="term" value="F:protein serine/threonine kinase activity"/>
    <property type="evidence" value="ECO:0007669"/>
    <property type="project" value="UniProtKB-KW"/>
</dbReference>
<keyword evidence="5" id="KW-0418">Kinase</keyword>
<dbReference type="InterPro" id="IPR008271">
    <property type="entry name" value="Ser/Thr_kinase_AS"/>
</dbReference>
<feature type="region of interest" description="Disordered" evidence="10">
    <location>
        <begin position="659"/>
        <end position="691"/>
    </location>
</feature>
<evidence type="ECO:0000256" key="6">
    <source>
        <dbReference type="ARBA" id="ARBA00022840"/>
    </source>
</evidence>
<feature type="domain" description="PAS" evidence="12">
    <location>
        <begin position="345"/>
        <end position="369"/>
    </location>
</feature>
<evidence type="ECO:0000256" key="2">
    <source>
        <dbReference type="ARBA" id="ARBA00022527"/>
    </source>
</evidence>
<dbReference type="AlphaFoldDB" id="A0A7J5ZB23"/>
<evidence type="ECO:0000256" key="1">
    <source>
        <dbReference type="ARBA" id="ARBA00012513"/>
    </source>
</evidence>
<evidence type="ECO:0000256" key="5">
    <source>
        <dbReference type="ARBA" id="ARBA00022777"/>
    </source>
</evidence>
<feature type="region of interest" description="Disordered" evidence="10">
    <location>
        <begin position="502"/>
        <end position="551"/>
    </location>
</feature>
<dbReference type="GO" id="GO:0035556">
    <property type="term" value="P:intracellular signal transduction"/>
    <property type="evidence" value="ECO:0007669"/>
    <property type="project" value="TreeGrafter"/>
</dbReference>
<dbReference type="InterPro" id="IPR011009">
    <property type="entry name" value="Kinase-like_dom_sf"/>
</dbReference>
<feature type="compositionally biased region" description="Basic and acidic residues" evidence="10">
    <location>
        <begin position="535"/>
        <end position="549"/>
    </location>
</feature>
<dbReference type="Pfam" id="PF13426">
    <property type="entry name" value="PAS_9"/>
    <property type="match status" value="2"/>
</dbReference>
<dbReference type="PROSITE" id="PS00107">
    <property type="entry name" value="PROTEIN_KINASE_ATP"/>
    <property type="match status" value="1"/>
</dbReference>
<evidence type="ECO:0000256" key="7">
    <source>
        <dbReference type="ARBA" id="ARBA00047899"/>
    </source>
</evidence>
<accession>A0A7J5ZB23</accession>
<keyword evidence="4 9" id="KW-0547">Nucleotide-binding</keyword>
<evidence type="ECO:0000313" key="14">
    <source>
        <dbReference type="Proteomes" id="UP000518266"/>
    </source>
</evidence>